<dbReference type="GO" id="GO:1904680">
    <property type="term" value="F:peptide transmembrane transporter activity"/>
    <property type="evidence" value="ECO:0007669"/>
    <property type="project" value="TreeGrafter"/>
</dbReference>
<dbReference type="PANTHER" id="PTHR30290:SF10">
    <property type="entry name" value="PERIPLASMIC OLIGOPEPTIDE-BINDING PROTEIN-RELATED"/>
    <property type="match status" value="1"/>
</dbReference>
<dbReference type="PANTHER" id="PTHR30290">
    <property type="entry name" value="PERIPLASMIC BINDING COMPONENT OF ABC TRANSPORTER"/>
    <property type="match status" value="1"/>
</dbReference>
<name>A0A4V3JS58_9LEPT</name>
<evidence type="ECO:0000256" key="2">
    <source>
        <dbReference type="ARBA" id="ARBA00005695"/>
    </source>
</evidence>
<dbReference type="RefSeq" id="WP_135648474.1">
    <property type="nucleotide sequence ID" value="NZ_RQGF01000012.1"/>
</dbReference>
<comment type="caution">
    <text evidence="6">The sequence shown here is derived from an EMBL/GenBank/DDBJ whole genome shotgun (WGS) entry which is preliminary data.</text>
</comment>
<comment type="similarity">
    <text evidence="2">Belongs to the bacterial solute-binding protein 5 family.</text>
</comment>
<proteinExistence type="inferred from homology"/>
<dbReference type="Gene3D" id="3.10.105.10">
    <property type="entry name" value="Dipeptide-binding Protein, Domain 3"/>
    <property type="match status" value="1"/>
</dbReference>
<dbReference type="SUPFAM" id="SSF53850">
    <property type="entry name" value="Periplasmic binding protein-like II"/>
    <property type="match status" value="1"/>
</dbReference>
<protein>
    <submittedName>
        <fullName evidence="6">ABC transporter substrate-binding protein</fullName>
    </submittedName>
</protein>
<feature type="domain" description="Solute-binding protein family 5" evidence="5">
    <location>
        <begin position="123"/>
        <end position="428"/>
    </location>
</feature>
<dbReference type="GO" id="GO:0015833">
    <property type="term" value="P:peptide transport"/>
    <property type="evidence" value="ECO:0007669"/>
    <property type="project" value="TreeGrafter"/>
</dbReference>
<accession>A0A4V3JS58</accession>
<evidence type="ECO:0000259" key="5">
    <source>
        <dbReference type="Pfam" id="PF00496"/>
    </source>
</evidence>
<keyword evidence="4" id="KW-0732">Signal</keyword>
<evidence type="ECO:0000256" key="4">
    <source>
        <dbReference type="ARBA" id="ARBA00022729"/>
    </source>
</evidence>
<dbReference type="Pfam" id="PF00496">
    <property type="entry name" value="SBP_bac_5"/>
    <property type="match status" value="1"/>
</dbReference>
<reference evidence="6" key="1">
    <citation type="journal article" date="2019" name="PLoS Negl. Trop. Dis.">
        <title>Revisiting the worldwide diversity of Leptospira species in the environment.</title>
        <authorList>
            <person name="Vincent A.T."/>
            <person name="Schiettekatte O."/>
            <person name="Bourhy P."/>
            <person name="Veyrier F.J."/>
            <person name="Picardeau M."/>
        </authorList>
    </citation>
    <scope>NUCLEOTIDE SEQUENCE [LARGE SCALE GENOMIC DNA]</scope>
    <source>
        <strain evidence="6">201702455</strain>
    </source>
</reference>
<dbReference type="Proteomes" id="UP000297762">
    <property type="component" value="Unassembled WGS sequence"/>
</dbReference>
<dbReference type="Gene3D" id="3.90.76.10">
    <property type="entry name" value="Dipeptide-binding Protein, Domain 1"/>
    <property type="match status" value="1"/>
</dbReference>
<evidence type="ECO:0000313" key="6">
    <source>
        <dbReference type="EMBL" id="TGL63390.1"/>
    </source>
</evidence>
<dbReference type="GO" id="GO:0030288">
    <property type="term" value="C:outer membrane-bounded periplasmic space"/>
    <property type="evidence" value="ECO:0007669"/>
    <property type="project" value="UniProtKB-ARBA"/>
</dbReference>
<dbReference type="InterPro" id="IPR030678">
    <property type="entry name" value="Peptide/Ni-bd"/>
</dbReference>
<dbReference type="EMBL" id="RQGF01000012">
    <property type="protein sequence ID" value="TGL63390.1"/>
    <property type="molecule type" value="Genomic_DNA"/>
</dbReference>
<dbReference type="InterPro" id="IPR039424">
    <property type="entry name" value="SBP_5"/>
</dbReference>
<dbReference type="CDD" id="cd00995">
    <property type="entry name" value="PBP2_NikA_DppA_OppA_like"/>
    <property type="match status" value="1"/>
</dbReference>
<dbReference type="AlphaFoldDB" id="A0A4V3JS58"/>
<dbReference type="OrthoDB" id="9772924at2"/>
<evidence type="ECO:0000256" key="1">
    <source>
        <dbReference type="ARBA" id="ARBA00004196"/>
    </source>
</evidence>
<keyword evidence="3" id="KW-0813">Transport</keyword>
<gene>
    <name evidence="6" type="ORF">EHQ64_05390</name>
</gene>
<comment type="subcellular location">
    <subcellularLocation>
        <location evidence="1">Cell envelope</location>
    </subcellularLocation>
</comment>
<sequence length="501" mass="56703">MFYPRFLDSASSTFYVERKPTLTFSLAFLLLSLLFCHCGNVERNPKTLVFSLPSDPISLDPIRSTDLSSRIVLKYINPQLFKMDEEGKIIPSLVQSYKLGSGPSANIRKLMLEIRQTSVTNSSSINSKIVLASLERLRNTPGPRKSTYSFLKGGKILSDSELEIYFEGGLREALEKLSLPQSWIYCGAPGSICGDFKLSEWKKNNYIRLTANRPNELGSEILFRILPQASTGLYLYSKNELDLMKLPIFLSKSSLIKEEHVSVRKGGGVQYIAINAKEPCFDKNFRKALNYSIDKRTIINVLLEGKGEVSVGPFPKSVISSWNSSEELYPFDLVKAKELLSKSVCYPKILERELEFRMRGDEENQANGAAIVQNLKELGLKIKILAMEKAALYKENGEGKGDLTLLFWYADLPGPFAFLDPLFAGDRFGNSGNRAFYSNPKIEKIFREIRSTDQTNIQTKIQETFSILGEEAPWIYLWSPYELYLVGDRLDKGSIRRFDLP</sequence>
<dbReference type="InterPro" id="IPR000914">
    <property type="entry name" value="SBP_5_dom"/>
</dbReference>
<keyword evidence="7" id="KW-1185">Reference proteome</keyword>
<dbReference type="PIRSF" id="PIRSF002741">
    <property type="entry name" value="MppA"/>
    <property type="match status" value="1"/>
</dbReference>
<dbReference type="Gene3D" id="3.40.190.10">
    <property type="entry name" value="Periplasmic binding protein-like II"/>
    <property type="match status" value="1"/>
</dbReference>
<evidence type="ECO:0000256" key="3">
    <source>
        <dbReference type="ARBA" id="ARBA00022448"/>
    </source>
</evidence>
<evidence type="ECO:0000313" key="7">
    <source>
        <dbReference type="Proteomes" id="UP000297762"/>
    </source>
</evidence>
<organism evidence="6 7">
    <name type="scientific">Leptospira sarikeiensis</name>
    <dbReference type="NCBI Taxonomy" id="2484943"/>
    <lineage>
        <taxon>Bacteria</taxon>
        <taxon>Pseudomonadati</taxon>
        <taxon>Spirochaetota</taxon>
        <taxon>Spirochaetia</taxon>
        <taxon>Leptospirales</taxon>
        <taxon>Leptospiraceae</taxon>
        <taxon>Leptospira</taxon>
    </lineage>
</organism>
<dbReference type="GO" id="GO:0043190">
    <property type="term" value="C:ATP-binding cassette (ABC) transporter complex"/>
    <property type="evidence" value="ECO:0007669"/>
    <property type="project" value="InterPro"/>
</dbReference>